<sequence length="433" mass="48893">MKIIFIVEKFPILSQTFIINQITGLIDRGHEVFIYAEFNEDEQKTHPEVEQYNLLKRAIFHPRFPQNRLVCIFKGLKLLATNFLSAPFLTLRCLNFVKYGRDAVTLRLLYAVTPFVRQQPTYDAIQCHFGLLGIRGMILRDVGAIKGNLITAFHGVDMSQNLQIFGEHLYDRLFEAGDYFLPISQHWQNKLIQLGCHPDRIATHHMGIDCQRFIFAPRTPTLGVVRFISVARLTEKKGIEFAIRAVAKILDQHPKIEYNIVGDGELLESLTHLIHNLGAGNQIKLLGWKDQTEVVELMNHSHILLAPSVTAKDGNQEGIPVVLMEAMASGIPVVSTYHSGIPELVQNGVSGFLIPERDVEALSAILIGLIQHPEQWAEIARAARLTVEQQYDINCLNEQLDSLYQRLLSGQTPPLLEERNDVYCSGTNLSQAE</sequence>
<name>A0A951QBL8_9CYAN</name>
<evidence type="ECO:0000256" key="1">
    <source>
        <dbReference type="ARBA" id="ARBA00009481"/>
    </source>
</evidence>
<gene>
    <name evidence="6" type="ORF">KME15_09230</name>
</gene>
<dbReference type="SUPFAM" id="SSF53756">
    <property type="entry name" value="UDP-Glycosyltransferase/glycogen phosphorylase"/>
    <property type="match status" value="1"/>
</dbReference>
<protein>
    <submittedName>
        <fullName evidence="6">Glycosyltransferase</fullName>
        <ecNumber evidence="6">2.4.-.-</ecNumber>
    </submittedName>
</protein>
<accession>A0A951QBL8</accession>
<dbReference type="PANTHER" id="PTHR12526:SF640">
    <property type="entry name" value="COLANIC ACID BIOSYNTHESIS GLYCOSYLTRANSFERASE WCAL-RELATED"/>
    <property type="match status" value="1"/>
</dbReference>
<proteinExistence type="inferred from homology"/>
<dbReference type="EMBL" id="JAHHHD010000007">
    <property type="protein sequence ID" value="MBW4658846.1"/>
    <property type="molecule type" value="Genomic_DNA"/>
</dbReference>
<feature type="domain" description="Glycosyltransferase subfamily 4-like N-terminal" evidence="5">
    <location>
        <begin position="16"/>
        <end position="212"/>
    </location>
</feature>
<keyword evidence="2 6" id="KW-0328">Glycosyltransferase</keyword>
<dbReference type="Pfam" id="PF00534">
    <property type="entry name" value="Glycos_transf_1"/>
    <property type="match status" value="1"/>
</dbReference>
<dbReference type="EC" id="2.4.-.-" evidence="6"/>
<dbReference type="Gene3D" id="3.40.50.2000">
    <property type="entry name" value="Glycogen Phosphorylase B"/>
    <property type="match status" value="2"/>
</dbReference>
<reference evidence="6" key="2">
    <citation type="journal article" date="2022" name="Microbiol. Resour. Announc.">
        <title>Metagenome Sequencing to Explore Phylogenomics of Terrestrial Cyanobacteria.</title>
        <authorList>
            <person name="Ward R.D."/>
            <person name="Stajich J.E."/>
            <person name="Johansen J.R."/>
            <person name="Huntemann M."/>
            <person name="Clum A."/>
            <person name="Foster B."/>
            <person name="Foster B."/>
            <person name="Roux S."/>
            <person name="Palaniappan K."/>
            <person name="Varghese N."/>
            <person name="Mukherjee S."/>
            <person name="Reddy T.B.K."/>
            <person name="Daum C."/>
            <person name="Copeland A."/>
            <person name="Chen I.A."/>
            <person name="Ivanova N.N."/>
            <person name="Kyrpides N.C."/>
            <person name="Shapiro N."/>
            <person name="Eloe-Fadrosh E.A."/>
            <person name="Pietrasiak N."/>
        </authorList>
    </citation>
    <scope>NUCLEOTIDE SEQUENCE</scope>
    <source>
        <strain evidence="6">UHER 2000/2452</strain>
    </source>
</reference>
<feature type="domain" description="Glycosyl transferase family 1" evidence="4">
    <location>
        <begin position="227"/>
        <end position="384"/>
    </location>
</feature>
<comment type="similarity">
    <text evidence="1">Belongs to the glycosyltransferase group 1 family. Glycosyltransferase 4 subfamily.</text>
</comment>
<dbReference type="PANTHER" id="PTHR12526">
    <property type="entry name" value="GLYCOSYLTRANSFERASE"/>
    <property type="match status" value="1"/>
</dbReference>
<dbReference type="InterPro" id="IPR028098">
    <property type="entry name" value="Glyco_trans_4-like_N"/>
</dbReference>
<evidence type="ECO:0000259" key="5">
    <source>
        <dbReference type="Pfam" id="PF13439"/>
    </source>
</evidence>
<dbReference type="GO" id="GO:0016757">
    <property type="term" value="F:glycosyltransferase activity"/>
    <property type="evidence" value="ECO:0007669"/>
    <property type="project" value="UniProtKB-KW"/>
</dbReference>
<keyword evidence="3 6" id="KW-0808">Transferase</keyword>
<evidence type="ECO:0000259" key="4">
    <source>
        <dbReference type="Pfam" id="PF00534"/>
    </source>
</evidence>
<dbReference type="Proteomes" id="UP000757435">
    <property type="component" value="Unassembled WGS sequence"/>
</dbReference>
<comment type="caution">
    <text evidence="6">The sequence shown here is derived from an EMBL/GenBank/DDBJ whole genome shotgun (WGS) entry which is preliminary data.</text>
</comment>
<evidence type="ECO:0000313" key="7">
    <source>
        <dbReference type="Proteomes" id="UP000757435"/>
    </source>
</evidence>
<evidence type="ECO:0000256" key="3">
    <source>
        <dbReference type="ARBA" id="ARBA00022679"/>
    </source>
</evidence>
<dbReference type="AlphaFoldDB" id="A0A951QBL8"/>
<dbReference type="Pfam" id="PF13439">
    <property type="entry name" value="Glyco_transf_4"/>
    <property type="match status" value="1"/>
</dbReference>
<dbReference type="InterPro" id="IPR001296">
    <property type="entry name" value="Glyco_trans_1"/>
</dbReference>
<reference evidence="6" key="1">
    <citation type="submission" date="2021-05" db="EMBL/GenBank/DDBJ databases">
        <authorList>
            <person name="Pietrasiak N."/>
            <person name="Ward R."/>
            <person name="Stajich J.E."/>
            <person name="Kurbessoian T."/>
        </authorList>
    </citation>
    <scope>NUCLEOTIDE SEQUENCE</scope>
    <source>
        <strain evidence="6">UHER 2000/2452</strain>
    </source>
</reference>
<organism evidence="6 7">
    <name type="scientific">Drouetiella hepatica Uher 2000/2452</name>
    <dbReference type="NCBI Taxonomy" id="904376"/>
    <lineage>
        <taxon>Bacteria</taxon>
        <taxon>Bacillati</taxon>
        <taxon>Cyanobacteriota</taxon>
        <taxon>Cyanophyceae</taxon>
        <taxon>Oculatellales</taxon>
        <taxon>Oculatellaceae</taxon>
        <taxon>Drouetiella</taxon>
    </lineage>
</organism>
<evidence type="ECO:0000256" key="2">
    <source>
        <dbReference type="ARBA" id="ARBA00022676"/>
    </source>
</evidence>
<evidence type="ECO:0000313" key="6">
    <source>
        <dbReference type="EMBL" id="MBW4658846.1"/>
    </source>
</evidence>